<feature type="compositionally biased region" description="Polar residues" evidence="1">
    <location>
        <begin position="682"/>
        <end position="691"/>
    </location>
</feature>
<feature type="region of interest" description="Disordered" evidence="1">
    <location>
        <begin position="138"/>
        <end position="178"/>
    </location>
</feature>
<feature type="compositionally biased region" description="Basic and acidic residues" evidence="1">
    <location>
        <begin position="821"/>
        <end position="851"/>
    </location>
</feature>
<reference evidence="2" key="1">
    <citation type="submission" date="2020-05" db="UniProtKB">
        <authorList>
            <consortium name="EnsemblMetazoa"/>
        </authorList>
    </citation>
    <scope>IDENTIFICATION</scope>
    <source>
        <strain evidence="2">Yale</strain>
    </source>
</reference>
<keyword evidence="3" id="KW-1185">Reference proteome</keyword>
<feature type="compositionally biased region" description="Low complexity" evidence="1">
    <location>
        <begin position="344"/>
        <end position="365"/>
    </location>
</feature>
<dbReference type="AlphaFoldDB" id="A0A1B0G4W7"/>
<accession>A0A1B0G4W7</accession>
<organism evidence="2 3">
    <name type="scientific">Glossina morsitans morsitans</name>
    <name type="common">Savannah tsetse fly</name>
    <dbReference type="NCBI Taxonomy" id="37546"/>
    <lineage>
        <taxon>Eukaryota</taxon>
        <taxon>Metazoa</taxon>
        <taxon>Ecdysozoa</taxon>
        <taxon>Arthropoda</taxon>
        <taxon>Hexapoda</taxon>
        <taxon>Insecta</taxon>
        <taxon>Pterygota</taxon>
        <taxon>Neoptera</taxon>
        <taxon>Endopterygota</taxon>
        <taxon>Diptera</taxon>
        <taxon>Brachycera</taxon>
        <taxon>Muscomorpha</taxon>
        <taxon>Hippoboscoidea</taxon>
        <taxon>Glossinidae</taxon>
        <taxon>Glossina</taxon>
    </lineage>
</organism>
<feature type="region of interest" description="Disordered" evidence="1">
    <location>
        <begin position="962"/>
        <end position="993"/>
    </location>
</feature>
<dbReference type="EnsemblMetazoa" id="GMOY008363-RA">
    <property type="protein sequence ID" value="GMOY008363-PA"/>
    <property type="gene ID" value="GMOY008363"/>
</dbReference>
<dbReference type="PhylomeDB" id="A0A1B0G4W7"/>
<dbReference type="Proteomes" id="UP000092444">
    <property type="component" value="Unassembled WGS sequence"/>
</dbReference>
<evidence type="ECO:0000313" key="3">
    <source>
        <dbReference type="Proteomes" id="UP000092444"/>
    </source>
</evidence>
<dbReference type="VEuPathDB" id="VectorBase:GMOY008363"/>
<feature type="region of interest" description="Disordered" evidence="1">
    <location>
        <begin position="1"/>
        <end position="22"/>
    </location>
</feature>
<feature type="compositionally biased region" description="Basic residues" evidence="1">
    <location>
        <begin position="1160"/>
        <end position="1180"/>
    </location>
</feature>
<feature type="compositionally biased region" description="Polar residues" evidence="1">
    <location>
        <begin position="138"/>
        <end position="150"/>
    </location>
</feature>
<proteinExistence type="predicted"/>
<evidence type="ECO:0000256" key="1">
    <source>
        <dbReference type="SAM" id="MobiDB-lite"/>
    </source>
</evidence>
<evidence type="ECO:0000313" key="2">
    <source>
        <dbReference type="EnsemblMetazoa" id="GMOY008363-PA"/>
    </source>
</evidence>
<feature type="compositionally biased region" description="Basic residues" evidence="1">
    <location>
        <begin position="1108"/>
        <end position="1118"/>
    </location>
</feature>
<feature type="region of interest" description="Disordered" evidence="1">
    <location>
        <begin position="344"/>
        <end position="407"/>
    </location>
</feature>
<name>A0A1B0G4W7_GLOMM</name>
<feature type="compositionally biased region" description="Acidic residues" evidence="1">
    <location>
        <begin position="389"/>
        <end position="398"/>
    </location>
</feature>
<feature type="region of interest" description="Disordered" evidence="1">
    <location>
        <begin position="1108"/>
        <end position="1180"/>
    </location>
</feature>
<feature type="compositionally biased region" description="Basic and acidic residues" evidence="1">
    <location>
        <begin position="1135"/>
        <end position="1151"/>
    </location>
</feature>
<feature type="region of interest" description="Disordered" evidence="1">
    <location>
        <begin position="675"/>
        <end position="703"/>
    </location>
</feature>
<feature type="compositionally biased region" description="Low complexity" evidence="1">
    <location>
        <begin position="13"/>
        <end position="22"/>
    </location>
</feature>
<feature type="region of interest" description="Disordered" evidence="1">
    <location>
        <begin position="304"/>
        <end position="327"/>
    </location>
</feature>
<sequence length="1180" mass="129479">MANISGTDRKTETTTTTTTTTTITTITPTSAILLATSTSSTSSSSTSSTQPCNSLAFDVEKQNSNSLPSPATEVTTAAAIAAATIHHFIAVDSIKNSQRKPQMEIEEEELLDAVTFPVDEIPEPIKVLDDIISAFEDTSSRPQLQSSGENQSEDDGYMSLSRKNKRNSEEMSQASSNCIPLVTRNESFEADANELNGNCKKLDRSTITTINVHLDPSDLVQTTLPKARTMMATSSNSNNSNYSSLPCCGQRTTAMVSVGETKTRVGSCNGERNALGIDISAVHKAVLRGSVAKLPEPMLNEHPITIYPGRCSPAKDNGSGGPGNRPKRLLASVEKHKEVCHILNPNSTSISSSSSSSSPATSDPTSDNRKTQSTSSQNTLDKSFHNSSDEEELSEDSVDGITVSSESTQLTPSGIAWEIHFKNFKKKAKQLKQEPYVKPTVKGKQVLSRLEKSTRKTCNDSHITMQMSQSTEEEFRNFEENAEILNSCVYRHSSMLGKGTFIIRRGSAKKLPKAMDIFSDYAVEKPGLSESEPDADSESEHALYSPHVANLETTKDLDIKEPTDRHSLGGVKPMISPRDRLSLNIEPQHHQNSLKTDYSPVQYPNKETTGELTKAVKKCSIKSLEDLLSTELLNDMKISPTHEESSVGFDLQPKLTQAEASSLYVYKSAAGSNPVGNDYNELRSSNTTTPRTDLAPTLEEDEEQLSDMSYTCGPLKQIESNISALLRGEMAVIRMADIINQPPSKRPLEFRPGVHKSESAKEMLLSQNAFGPLPPSPPSSNPDIFDYDDLPLPPSPGDDSSENDDIKSPMTPYIKTTAAEVHTRSMSREELRHPSTKEREKVKPVHRHMSDELPLPPPPTTFENLPPAVPPHRSAHSTNTMKSWSIDSNYRRKSPRVMGYGSGVTTPTSSHGPTYEGSGGGGYGTRRYVSYGTKRSLKQSPREEHRLQTSCSLPETPIFARGCDIPRTPYRRTPNEMTPIGSRTAPRSNTSNNINMGNSILGISGGNTYGGAMCRQRSINHALASNEMLRLSGAPQRGWYPKQRSMRPASTENIDRINTVRVWDGAAAMCGTGPSRKPLTLPPNLTPSFLNQSPREALRRVTSLLITKKKSSKEKRNKSAYSADHALDVTTSHYQDIDKVNTPKPKADSKRSQNSSNEKPKKKGIFKTLWKRTKHFSLDQ</sequence>
<feature type="region of interest" description="Disordered" evidence="1">
    <location>
        <begin position="768"/>
        <end position="859"/>
    </location>
</feature>
<dbReference type="EMBL" id="CCAG010013818">
    <property type="status" value="NOT_ANNOTATED_CDS"/>
    <property type="molecule type" value="Genomic_DNA"/>
</dbReference>
<protein>
    <submittedName>
        <fullName evidence="2">Uncharacterized protein</fullName>
    </submittedName>
</protein>
<feature type="compositionally biased region" description="Polar residues" evidence="1">
    <location>
        <begin position="371"/>
        <end position="381"/>
    </location>
</feature>
<feature type="region of interest" description="Disordered" evidence="1">
    <location>
        <begin position="1073"/>
        <end position="1094"/>
    </location>
</feature>